<keyword evidence="1" id="KW-0732">Signal</keyword>
<dbReference type="EMBL" id="AP018050">
    <property type="protein sequence ID" value="BBA29489.1"/>
    <property type="molecule type" value="Genomic_DNA"/>
</dbReference>
<accession>A0A250KIF9</accession>
<name>A0A250KIF9_9BACT</name>
<evidence type="ECO:0008006" key="4">
    <source>
        <dbReference type="Google" id="ProtNLM"/>
    </source>
</evidence>
<protein>
    <recommendedName>
        <fullName evidence="4">FG-GAP repeat protein</fullName>
    </recommendedName>
</protein>
<reference evidence="2 3" key="1">
    <citation type="submission" date="2017-05" db="EMBL/GenBank/DDBJ databases">
        <title>whole genome sequence of Prevotella melaninogenica GAI 07411.</title>
        <authorList>
            <person name="Kondo Y."/>
            <person name="Hoshino T."/>
        </authorList>
    </citation>
    <scope>NUCLEOTIDE SEQUENCE [LARGE SCALE GENOMIC DNA]</scope>
    <source>
        <strain evidence="2 3">GAI 07411</strain>
    </source>
</reference>
<sequence>MFKNRYKRFGCLLLFILLVGKTMAQQPLTFELERVNDSLSWLCLYPKVQVNTEQKGHKNWWKTRKAIAKWKLPYPVYQLVTGDVNGDGKDEAIVGVIKPTRFYPQPARRLFIFKQINDKIRPMWMGSRMGGILCDFRFIEPYVRTLQATIDNKYVVADYVWDDFGLSFVRFLTEAVSHEEAVKRFIASE</sequence>
<evidence type="ECO:0000313" key="3">
    <source>
        <dbReference type="Proteomes" id="UP000267517"/>
    </source>
</evidence>
<proteinExistence type="predicted"/>
<feature type="signal peptide" evidence="1">
    <location>
        <begin position="1"/>
        <end position="24"/>
    </location>
</feature>
<dbReference type="RefSeq" id="WP_120174668.1">
    <property type="nucleotide sequence ID" value="NZ_AP018050.1"/>
</dbReference>
<organism evidence="2 3">
    <name type="scientific">Prevotella melaninogenica</name>
    <dbReference type="NCBI Taxonomy" id="28132"/>
    <lineage>
        <taxon>Bacteria</taxon>
        <taxon>Pseudomonadati</taxon>
        <taxon>Bacteroidota</taxon>
        <taxon>Bacteroidia</taxon>
        <taxon>Bacteroidales</taxon>
        <taxon>Prevotellaceae</taxon>
        <taxon>Prevotella</taxon>
    </lineage>
</organism>
<dbReference type="Proteomes" id="UP000267517">
    <property type="component" value="Chromosome II"/>
</dbReference>
<evidence type="ECO:0000256" key="1">
    <source>
        <dbReference type="SAM" id="SignalP"/>
    </source>
</evidence>
<feature type="chain" id="PRO_5012964938" description="FG-GAP repeat protein" evidence="1">
    <location>
        <begin position="25"/>
        <end position="189"/>
    </location>
</feature>
<evidence type="ECO:0000313" key="2">
    <source>
        <dbReference type="EMBL" id="BBA29489.1"/>
    </source>
</evidence>
<dbReference type="OrthoDB" id="1707115at2"/>
<dbReference type="AlphaFoldDB" id="A0A250KIF9"/>
<gene>
    <name evidence="2" type="ORF">PMEL_200002</name>
</gene>